<dbReference type="PANTHER" id="PTHR43167:SF1">
    <property type="entry name" value="PUTATIVE (AFU_ORTHOLOGUE AFUA_6G01830)-RELATED"/>
    <property type="match status" value="1"/>
</dbReference>
<dbReference type="AlphaFoldDB" id="A0A512CFT1"/>
<name>A0A512CFT1_9BACT</name>
<gene>
    <name evidence="1" type="ORF">CQA01_35920</name>
</gene>
<accession>A0A512CFT1</accession>
<sequence length="296" mass="34150">MIKKVFDKIGTLIKTRKRKLETKSVLMELGADEDKVINNLVGTFKFMMSHKQWSEEEIKSLSLVNEIREGHRASNETVDLMDYGAGNSKLQKKRTEKQMREGVIEQFKIADVCRKRSIQKEWGELIFKIIRDFKPTNCLELGTCLGVSAAYQVSALKLNGKGKFTTIEGSDVLARHADNNLKKLNYPDYSVHMGRFSDVLPKILSKDQPIDFAFIDGHHDKEATKGYFELIYPFLSDRAILIFDDINWSQGMKEVWEHLYKNGEGVKISFDFIKWGICVIDKNGEKKENYYYPISL</sequence>
<proteinExistence type="predicted"/>
<dbReference type="EMBL" id="BJYV01000020">
    <property type="protein sequence ID" value="GEO23058.1"/>
    <property type="molecule type" value="Genomic_DNA"/>
</dbReference>
<dbReference type="InterPro" id="IPR029063">
    <property type="entry name" value="SAM-dependent_MTases_sf"/>
</dbReference>
<dbReference type="PANTHER" id="PTHR43167">
    <property type="entry name" value="PUTATIVE (AFU_ORTHOLOGUE AFUA_6G01830)-RELATED"/>
    <property type="match status" value="1"/>
</dbReference>
<organism evidence="1 2">
    <name type="scientific">Cyclobacterium qasimii</name>
    <dbReference type="NCBI Taxonomy" id="1350429"/>
    <lineage>
        <taxon>Bacteria</taxon>
        <taxon>Pseudomonadati</taxon>
        <taxon>Bacteroidota</taxon>
        <taxon>Cytophagia</taxon>
        <taxon>Cytophagales</taxon>
        <taxon>Cyclobacteriaceae</taxon>
        <taxon>Cyclobacterium</taxon>
    </lineage>
</organism>
<evidence type="ECO:0000313" key="2">
    <source>
        <dbReference type="Proteomes" id="UP000321301"/>
    </source>
</evidence>
<dbReference type="SUPFAM" id="SSF53335">
    <property type="entry name" value="S-adenosyl-L-methionine-dependent methyltransferases"/>
    <property type="match status" value="1"/>
</dbReference>
<dbReference type="Gene3D" id="3.40.50.150">
    <property type="entry name" value="Vaccinia Virus protein VP39"/>
    <property type="match status" value="1"/>
</dbReference>
<dbReference type="Pfam" id="PF13578">
    <property type="entry name" value="Methyltransf_24"/>
    <property type="match status" value="1"/>
</dbReference>
<protein>
    <recommendedName>
        <fullName evidence="3">O-methyltransferase</fullName>
    </recommendedName>
</protein>
<evidence type="ECO:0008006" key="3">
    <source>
        <dbReference type="Google" id="ProtNLM"/>
    </source>
</evidence>
<evidence type="ECO:0000313" key="1">
    <source>
        <dbReference type="EMBL" id="GEO23058.1"/>
    </source>
</evidence>
<comment type="caution">
    <text evidence="1">The sequence shown here is derived from an EMBL/GenBank/DDBJ whole genome shotgun (WGS) entry which is preliminary data.</text>
</comment>
<keyword evidence="2" id="KW-1185">Reference proteome</keyword>
<dbReference type="Proteomes" id="UP000321301">
    <property type="component" value="Unassembled WGS sequence"/>
</dbReference>
<reference evidence="1 2" key="1">
    <citation type="submission" date="2019-07" db="EMBL/GenBank/DDBJ databases">
        <title>Whole genome shotgun sequence of Cyclobacterium qasimii NBRC 106168.</title>
        <authorList>
            <person name="Hosoyama A."/>
            <person name="Uohara A."/>
            <person name="Ohji S."/>
            <person name="Ichikawa N."/>
        </authorList>
    </citation>
    <scope>NUCLEOTIDE SEQUENCE [LARGE SCALE GENOMIC DNA]</scope>
    <source>
        <strain evidence="1 2">NBRC 106168</strain>
    </source>
</reference>
<dbReference type="RefSeq" id="WP_020888855.1">
    <property type="nucleotide sequence ID" value="NZ_BJYV01000020.1"/>
</dbReference>